<protein>
    <submittedName>
        <fullName evidence="2">Gluconate 2-dehydrogenase subunit 3 family protein</fullName>
        <ecNumber evidence="2">1.-.-.-</ecNumber>
    </submittedName>
</protein>
<gene>
    <name evidence="2" type="ORF">ACFQU8_07665</name>
</gene>
<dbReference type="NCBIfam" id="TIGR01409">
    <property type="entry name" value="TAT_signal_seq"/>
    <property type="match status" value="1"/>
</dbReference>
<feature type="compositionally biased region" description="Basic and acidic residues" evidence="1">
    <location>
        <begin position="1"/>
        <end position="30"/>
    </location>
</feature>
<evidence type="ECO:0000313" key="2">
    <source>
        <dbReference type="EMBL" id="MFC7747112.1"/>
    </source>
</evidence>
<dbReference type="EMBL" id="JBHTGR010000015">
    <property type="protein sequence ID" value="MFC7747112.1"/>
    <property type="molecule type" value="Genomic_DNA"/>
</dbReference>
<dbReference type="InterPro" id="IPR027056">
    <property type="entry name" value="Gluconate_2DH_su3"/>
</dbReference>
<keyword evidence="3" id="KW-1185">Reference proteome</keyword>
<proteinExistence type="predicted"/>
<dbReference type="Proteomes" id="UP001596620">
    <property type="component" value="Unassembled WGS sequence"/>
</dbReference>
<sequence length="294" mass="33275">MTDKYSDDDKRQSSDKNPDAAKSEGHDPTRRKFLKNTGIAAGGVVGGSLLGGFLTDQFTSETDEKATDNKQSQTDYPKARQFFMRLADFHVLAAASERILPKDDNGPGAVELHVPYYIDKQLAGQWGKNASDYRQGPFAEFKQVESMKGKKEESQPTNPPYVFNKTETDLQRHQSRMTRGEIMIDGLRKMDQESQQRFDTTFDEANEDQQTKILQDMQSGDIQMSGVAAQNFFVLLRTMTLEGAFSDPLYGGNRDMEGWKMKEFPGAQTSYKNIIEKDEFVNMKPVSLTTYQNH</sequence>
<keyword evidence="2" id="KW-0560">Oxidoreductase</keyword>
<evidence type="ECO:0000256" key="1">
    <source>
        <dbReference type="SAM" id="MobiDB-lite"/>
    </source>
</evidence>
<organism evidence="2 3">
    <name type="scientific">Lentibacillus kimchii</name>
    <dbReference type="NCBI Taxonomy" id="1542911"/>
    <lineage>
        <taxon>Bacteria</taxon>
        <taxon>Bacillati</taxon>
        <taxon>Bacillota</taxon>
        <taxon>Bacilli</taxon>
        <taxon>Bacillales</taxon>
        <taxon>Bacillaceae</taxon>
        <taxon>Lentibacillus</taxon>
    </lineage>
</organism>
<evidence type="ECO:0000313" key="3">
    <source>
        <dbReference type="Proteomes" id="UP001596620"/>
    </source>
</evidence>
<dbReference type="GO" id="GO:0016491">
    <property type="term" value="F:oxidoreductase activity"/>
    <property type="evidence" value="ECO:0007669"/>
    <property type="project" value="UniProtKB-KW"/>
</dbReference>
<name>A0ABW2UT73_9BACI</name>
<dbReference type="Pfam" id="PF13618">
    <property type="entry name" value="Gluconate_2-dh3"/>
    <property type="match status" value="1"/>
</dbReference>
<accession>A0ABW2UT73</accession>
<feature type="region of interest" description="Disordered" evidence="1">
    <location>
        <begin position="1"/>
        <end position="34"/>
    </location>
</feature>
<reference evidence="3" key="1">
    <citation type="journal article" date="2019" name="Int. J. Syst. Evol. Microbiol.">
        <title>The Global Catalogue of Microorganisms (GCM) 10K type strain sequencing project: providing services to taxonomists for standard genome sequencing and annotation.</title>
        <authorList>
            <consortium name="The Broad Institute Genomics Platform"/>
            <consortium name="The Broad Institute Genome Sequencing Center for Infectious Disease"/>
            <person name="Wu L."/>
            <person name="Ma J."/>
        </authorList>
    </citation>
    <scope>NUCLEOTIDE SEQUENCE [LARGE SCALE GENOMIC DNA]</scope>
    <source>
        <strain evidence="3">JCM 30234</strain>
    </source>
</reference>
<comment type="caution">
    <text evidence="2">The sequence shown here is derived from an EMBL/GenBank/DDBJ whole genome shotgun (WGS) entry which is preliminary data.</text>
</comment>
<dbReference type="RefSeq" id="WP_382358632.1">
    <property type="nucleotide sequence ID" value="NZ_JBHTGR010000015.1"/>
</dbReference>
<dbReference type="EC" id="1.-.-.-" evidence="2"/>
<dbReference type="InterPro" id="IPR019546">
    <property type="entry name" value="TAT_signal_bac_arc"/>
</dbReference>